<evidence type="ECO:0000313" key="1">
    <source>
        <dbReference type="EMBL" id="MVP00371.1"/>
    </source>
</evidence>
<name>A0A7X3FIP1_9BACL</name>
<dbReference type="RefSeq" id="WP_157335988.1">
    <property type="nucleotide sequence ID" value="NZ_RHLK01000006.1"/>
</dbReference>
<evidence type="ECO:0000313" key="2">
    <source>
        <dbReference type="Proteomes" id="UP000490800"/>
    </source>
</evidence>
<accession>A0A7X3FIP1</accession>
<proteinExistence type="predicted"/>
<gene>
    <name evidence="1" type="ORF">EDM21_12695</name>
</gene>
<organism evidence="1 2">
    <name type="scientific">Paenibacillus lutrae</name>
    <dbReference type="NCBI Taxonomy" id="2078573"/>
    <lineage>
        <taxon>Bacteria</taxon>
        <taxon>Bacillati</taxon>
        <taxon>Bacillota</taxon>
        <taxon>Bacilli</taxon>
        <taxon>Bacillales</taxon>
        <taxon>Paenibacillaceae</taxon>
        <taxon>Paenibacillus</taxon>
    </lineage>
</organism>
<dbReference type="AlphaFoldDB" id="A0A7X3FIP1"/>
<comment type="caution">
    <text evidence="1">The sequence shown here is derived from an EMBL/GenBank/DDBJ whole genome shotgun (WGS) entry which is preliminary data.</text>
</comment>
<sequence length="82" mass="9323">MIEMTNFNELNAHNSTVITWEGQVLKTTQDPYVSDEGDTYIAPAVDQDNNEYVITWEVIDPETTDESSACDWDNPINVKLVK</sequence>
<protein>
    <submittedName>
        <fullName evidence="1">Uncharacterized protein</fullName>
    </submittedName>
</protein>
<dbReference type="OrthoDB" id="2974001at2"/>
<dbReference type="Proteomes" id="UP000490800">
    <property type="component" value="Unassembled WGS sequence"/>
</dbReference>
<dbReference type="EMBL" id="RHLK01000006">
    <property type="protein sequence ID" value="MVP00371.1"/>
    <property type="molecule type" value="Genomic_DNA"/>
</dbReference>
<reference evidence="1 2" key="1">
    <citation type="journal article" date="2019" name="Microorganisms">
        <title>Paenibacillus lutrae sp. nov., A Chitinolytic Species Isolated from A River Otter in Castril Natural Park, Granada, Spain.</title>
        <authorList>
            <person name="Rodriguez M."/>
            <person name="Reina J.C."/>
            <person name="Bejar V."/>
            <person name="Llamas I."/>
        </authorList>
    </citation>
    <scope>NUCLEOTIDE SEQUENCE [LARGE SCALE GENOMIC DNA]</scope>
    <source>
        <strain evidence="1 2">N10</strain>
    </source>
</reference>
<keyword evidence="2" id="KW-1185">Reference proteome</keyword>